<dbReference type="GO" id="GO:0005524">
    <property type="term" value="F:ATP binding"/>
    <property type="evidence" value="ECO:0007669"/>
    <property type="project" value="UniProtKB-UniRule"/>
</dbReference>
<dbReference type="InterPro" id="IPR026851">
    <property type="entry name" value="Dna2/JHS1_DEXXQ-box"/>
</dbReference>
<dbReference type="OrthoDB" id="6513042at2759"/>
<gene>
    <name evidence="26" type="ORF">PAC_10883</name>
</gene>
<feature type="compositionally biased region" description="Acidic residues" evidence="21">
    <location>
        <begin position="314"/>
        <end position="324"/>
    </location>
</feature>
<comment type="similarity">
    <text evidence="2 20">Belongs to the DNA2/NAM7 helicase family.</text>
</comment>
<dbReference type="GO" id="GO:0051539">
    <property type="term" value="F:4 iron, 4 sulfur cluster binding"/>
    <property type="evidence" value="ECO:0007669"/>
    <property type="project" value="UniProtKB-UniRule"/>
</dbReference>
<dbReference type="GO" id="GO:0016887">
    <property type="term" value="F:ATP hydrolysis activity"/>
    <property type="evidence" value="ECO:0007669"/>
    <property type="project" value="RHEA"/>
</dbReference>
<feature type="compositionally biased region" description="Acidic residues" evidence="21">
    <location>
        <begin position="343"/>
        <end position="362"/>
    </location>
</feature>
<dbReference type="InterPro" id="IPR047187">
    <property type="entry name" value="SF1_C_Upf1"/>
</dbReference>
<dbReference type="GO" id="GO:0046872">
    <property type="term" value="F:metal ion binding"/>
    <property type="evidence" value="ECO:0007669"/>
    <property type="project" value="UniProtKB-UniRule"/>
</dbReference>
<dbReference type="GO" id="GO:0005634">
    <property type="term" value="C:nucleus"/>
    <property type="evidence" value="ECO:0007669"/>
    <property type="project" value="UniProtKB-SubCell"/>
</dbReference>
<keyword evidence="27" id="KW-1185">Reference proteome</keyword>
<dbReference type="InterPro" id="IPR045055">
    <property type="entry name" value="DNA2/NAM7-like"/>
</dbReference>
<dbReference type="EMBL" id="FJOG01000017">
    <property type="protein sequence ID" value="CZR60987.1"/>
    <property type="molecule type" value="Genomic_DNA"/>
</dbReference>
<keyword evidence="17 20" id="KW-0539">Nucleus</keyword>
<dbReference type="InterPro" id="IPR041679">
    <property type="entry name" value="DNA2/NAM7-like_C"/>
</dbReference>
<keyword evidence="12 20" id="KW-0067">ATP-binding</keyword>
<keyword evidence="10 20" id="KW-0378">Hydrolase</keyword>
<dbReference type="Pfam" id="PF08696">
    <property type="entry name" value="Dna2"/>
    <property type="match status" value="1"/>
</dbReference>
<keyword evidence="16 20" id="KW-0234">DNA repair</keyword>
<evidence type="ECO:0000256" key="8">
    <source>
        <dbReference type="ARBA" id="ARBA00022759"/>
    </source>
</evidence>
<accession>A0A1L7X7L3</accession>
<evidence type="ECO:0000256" key="4">
    <source>
        <dbReference type="ARBA" id="ARBA00022705"/>
    </source>
</evidence>
<dbReference type="GO" id="GO:0017108">
    <property type="term" value="F:5'-flap endonuclease activity"/>
    <property type="evidence" value="ECO:0007669"/>
    <property type="project" value="UniProtKB-UniRule"/>
</dbReference>
<evidence type="ECO:0000256" key="3">
    <source>
        <dbReference type="ARBA" id="ARBA00022485"/>
    </source>
</evidence>
<feature type="compositionally biased region" description="Polar residues" evidence="21">
    <location>
        <begin position="27"/>
        <end position="38"/>
    </location>
</feature>
<feature type="region of interest" description="Disordered" evidence="21">
    <location>
        <begin position="251"/>
        <end position="279"/>
    </location>
</feature>
<keyword evidence="9 20" id="KW-0227">DNA damage</keyword>
<feature type="compositionally biased region" description="Basic and acidic residues" evidence="21">
    <location>
        <begin position="399"/>
        <end position="412"/>
    </location>
</feature>
<dbReference type="GO" id="GO:0005737">
    <property type="term" value="C:cytoplasm"/>
    <property type="evidence" value="ECO:0007669"/>
    <property type="project" value="TreeGrafter"/>
</dbReference>
<proteinExistence type="inferred from homology"/>
<dbReference type="GO" id="GO:0071932">
    <property type="term" value="P:replication fork reversal"/>
    <property type="evidence" value="ECO:0007669"/>
    <property type="project" value="TreeGrafter"/>
</dbReference>
<feature type="domain" description="DNA2/NAM7 helicase-like C-terminal" evidence="25">
    <location>
        <begin position="1281"/>
        <end position="1507"/>
    </location>
</feature>
<comment type="subcellular location">
    <subcellularLocation>
        <location evidence="20">Nucleus</location>
    </subcellularLocation>
    <subcellularLocation>
        <location evidence="20">Chromosome</location>
    </subcellularLocation>
</comment>
<feature type="region of interest" description="Disordered" evidence="21">
    <location>
        <begin position="296"/>
        <end position="473"/>
    </location>
</feature>
<dbReference type="InterPro" id="IPR041677">
    <property type="entry name" value="DNA2/NAM7_AAA_11"/>
</dbReference>
<dbReference type="Proteomes" id="UP000184330">
    <property type="component" value="Unassembled WGS sequence"/>
</dbReference>
<feature type="compositionally biased region" description="Pro residues" evidence="21">
    <location>
        <begin position="367"/>
        <end position="383"/>
    </location>
</feature>
<name>A0A1L7X7L3_9HELO</name>
<dbReference type="EC" id="3.6.4.12" evidence="20"/>
<sequence length="1680" mass="187412">MPLQKSFSDQNHSAKSKQPRPLYYKNKSFSGHQTSRPTPLQEKLPIPVSTATKNKLNSFQFGAQLKQGTPEKPIISLLSDDEKENEAVPTIKAVVQPQQKKGSQEQIVLPPLRKDIPTTPAGKLALLDLIGMSDVRRTVQSISPEERIEWDTAKDTLDASGTGFRGARKKRARSSSPMGSPATASAHFKARTETLTPQLDPGSEIWGRYSLNGSNTTTPQGPVPALAHFMHTSSPQPSKENVTPRSIAGFRRTNSCGTQFPKRRRVGNHDTDDVFTESMNVGPSRLSVLIERVQEGLSQQPKPQDQIEPSDPVTPEEESQPAEDEVMRDVAPEAPQQKSDSSDYGDFDDDELDASLLEDFEAIPDPKSNPPTMVPPVPPPPIFQPQGAVERPLYSIPEYKTDVPKPSKAPKDEFDDSDDDDMFNAGLEHIASQFDHAQPASRGAPTVNGRGVPPQKRVEASKADSDDEFGDDGLDENDFKEAVASATQSIQQTANSISSSTPKVRAIQRYLVTNILDSEYENAKGRKQPEKILLLQVDRAKPLKVVHLRGIWTESPVTAKAFVHVIGLFDKAGKCIINDDKNILILHPDHLISSTVVADSFGCTRRAVLQDRIKSTSEASAPLVYGTILHEIFQAAMLANRWGTEWLTEVIEKIATNHLELLYTIKLEVPHAVQYLQSKMGELQSWAELFVSSQANPQAIVKAGNGEKATMCVTKLLDVEEHVWSPMYGLKGNIDATVQVTMNDNGKHRTLTVPFEVKTGKNPTAAHRAQTALYNLLLSDRYDVEIAYGILYYMETSETIRIPAIRHELRHMIMQRNELACFVRERDAQLPPMLKKENMCSRCYAKVPCFIYHRVADDGTGETSGMGTKFDDVVNHLTPKHKEFFLKWDDLLTKEEKESLKFRRELWTMLSSEREKLGRCFSDLIVEPGSLHEEHQQSKINRYRYSLVKPDPPPGFSFLDSQIVVGEPIVVSDENGHFALANGFVTHVRKKRITVAVDRRLHNARIRQPGFDETDNQVFASIMEVVQEGSTMADAEGKIYEEPVRYRLDKDEFSNGMATVRNNLIQTMADGPFGSRQIRGLVVDLNAPRFKSQATAYTLKDRENINIDQRRAIQKVMSAEDYALVLGMPGTGKTTTIAHIIRALVSQGKSVLLTSYTHTAVDNILLKLKDDSIPILRIGTLSKISSEVQEFATLAATKKDSFEEIRHAWHDTPIVATTCLGINHAIFNERTFDYCIVDEASQITLPVCLGPIRLARTFILVGDHNQLPPLVQNEEARTGGLDISLFKHLSDMHPSSVVYLEHQYRMCEDVMALSNNLIYNGRLKCGSQEVAKRSIIIPNMDGLRSHHFSPSTLSRSQRTICSGSNHGHCWIRTLLDPETKVSFINTDPLLPLSREEAKGNRIVNPTEATLITQLVLSLLSAGVPASSIGVMTHYRSQLALLKHSLRNHPDVEMHTADRFQGRDKEIILLSLVRSNEVKSIGELLKDWRRINVAFTRAKTKLLVVGSKETLKGHGNGDEEMVAKFVKLMEEKEWVFDLPKNALEDHLFDSHVSQTQGSALGSMPPPPPVFSPGKRRGIIKINEDEKENSPSKEKWKVIHEDDTDDQFMEEGVHLTPHKGKPVLGESRLNVTSPKKRIRKSGGGGFGITEKRQPKKTVVGQKPFKPPQRMSVLGDIMKEALG</sequence>
<dbReference type="InterPro" id="IPR027417">
    <property type="entry name" value="P-loop_NTPase"/>
</dbReference>
<feature type="region of interest" description="Disordered" evidence="21">
    <location>
        <begin position="1553"/>
        <end position="1573"/>
    </location>
</feature>
<evidence type="ECO:0000256" key="2">
    <source>
        <dbReference type="ARBA" id="ARBA00007913"/>
    </source>
</evidence>
<keyword evidence="20" id="KW-0158">Chromosome</keyword>
<dbReference type="PANTHER" id="PTHR10887">
    <property type="entry name" value="DNA2/NAM7 HELICASE FAMILY"/>
    <property type="match status" value="1"/>
</dbReference>
<evidence type="ECO:0000313" key="27">
    <source>
        <dbReference type="Proteomes" id="UP000184330"/>
    </source>
</evidence>
<evidence type="ECO:0000256" key="12">
    <source>
        <dbReference type="ARBA" id="ARBA00022840"/>
    </source>
</evidence>
<evidence type="ECO:0000256" key="15">
    <source>
        <dbReference type="ARBA" id="ARBA00023125"/>
    </source>
</evidence>
<keyword evidence="13 20" id="KW-0408">Iron</keyword>
<feature type="compositionally biased region" description="Polar residues" evidence="21">
    <location>
        <begin position="211"/>
        <end position="220"/>
    </location>
</feature>
<evidence type="ECO:0000259" key="22">
    <source>
        <dbReference type="Pfam" id="PF01930"/>
    </source>
</evidence>
<evidence type="ECO:0000256" key="14">
    <source>
        <dbReference type="ARBA" id="ARBA00023014"/>
    </source>
</evidence>
<evidence type="ECO:0000256" key="16">
    <source>
        <dbReference type="ARBA" id="ARBA00023204"/>
    </source>
</evidence>
<dbReference type="GO" id="GO:0003677">
    <property type="term" value="F:DNA binding"/>
    <property type="evidence" value="ECO:0007669"/>
    <property type="project" value="UniProtKB-UniRule"/>
</dbReference>
<feature type="region of interest" description="Disordered" evidence="21">
    <location>
        <begin position="1"/>
        <end position="49"/>
    </location>
</feature>
<dbReference type="GO" id="GO:0017116">
    <property type="term" value="F:single-stranded DNA helicase activity"/>
    <property type="evidence" value="ECO:0007669"/>
    <property type="project" value="UniProtKB-UniRule"/>
</dbReference>
<dbReference type="SUPFAM" id="SSF52540">
    <property type="entry name" value="P-loop containing nucleoside triphosphate hydrolases"/>
    <property type="match status" value="1"/>
</dbReference>
<dbReference type="FunFam" id="3.90.320.10:FF:000001">
    <property type="entry name" value="DNA replication helicase Dna2"/>
    <property type="match status" value="1"/>
</dbReference>
<keyword evidence="4 20" id="KW-0235">DNA replication</keyword>
<organism evidence="26 27">
    <name type="scientific">Phialocephala subalpina</name>
    <dbReference type="NCBI Taxonomy" id="576137"/>
    <lineage>
        <taxon>Eukaryota</taxon>
        <taxon>Fungi</taxon>
        <taxon>Dikarya</taxon>
        <taxon>Ascomycota</taxon>
        <taxon>Pezizomycotina</taxon>
        <taxon>Leotiomycetes</taxon>
        <taxon>Helotiales</taxon>
        <taxon>Mollisiaceae</taxon>
        <taxon>Phialocephala</taxon>
        <taxon>Phialocephala fortinii species complex</taxon>
    </lineage>
</organism>
<protein>
    <recommendedName>
        <fullName evidence="20">DNA replication ATP-dependent helicase/nuclease</fullName>
        <ecNumber evidence="20">3.1.-.-</ecNumber>
        <ecNumber evidence="20">3.6.4.12</ecNumber>
    </recommendedName>
</protein>
<dbReference type="InterPro" id="IPR022765">
    <property type="entry name" value="Dna2/Cas4_DUF83"/>
</dbReference>
<dbReference type="STRING" id="576137.A0A1L7X7L3"/>
<evidence type="ECO:0000256" key="17">
    <source>
        <dbReference type="ARBA" id="ARBA00023242"/>
    </source>
</evidence>
<keyword evidence="6 20" id="KW-0479">Metal-binding</keyword>
<feature type="compositionally biased region" description="Acidic residues" evidence="21">
    <location>
        <begin position="413"/>
        <end position="422"/>
    </location>
</feature>
<evidence type="ECO:0000259" key="23">
    <source>
        <dbReference type="Pfam" id="PF08696"/>
    </source>
</evidence>
<evidence type="ECO:0000256" key="9">
    <source>
        <dbReference type="ARBA" id="ARBA00022763"/>
    </source>
</evidence>
<dbReference type="Pfam" id="PF01930">
    <property type="entry name" value="Cas_Cas4"/>
    <property type="match status" value="1"/>
</dbReference>
<feature type="region of interest" description="Disordered" evidence="21">
    <location>
        <begin position="1632"/>
        <end position="1667"/>
    </location>
</feature>
<evidence type="ECO:0000256" key="19">
    <source>
        <dbReference type="ARBA" id="ARBA00047995"/>
    </source>
</evidence>
<keyword evidence="14 20" id="KW-0411">Iron-sulfur</keyword>
<evidence type="ECO:0000256" key="18">
    <source>
        <dbReference type="ARBA" id="ARBA00023268"/>
    </source>
</evidence>
<keyword evidence="11 20" id="KW-0347">Helicase</keyword>
<evidence type="ECO:0000256" key="5">
    <source>
        <dbReference type="ARBA" id="ARBA00022722"/>
    </source>
</evidence>
<feature type="region of interest" description="Disordered" evidence="21">
    <location>
        <begin position="159"/>
        <end position="221"/>
    </location>
</feature>
<dbReference type="Pfam" id="PF13087">
    <property type="entry name" value="AAA_12"/>
    <property type="match status" value="1"/>
</dbReference>
<dbReference type="Gene3D" id="3.40.50.300">
    <property type="entry name" value="P-loop containing nucleotide triphosphate hydrolases"/>
    <property type="match status" value="2"/>
</dbReference>
<evidence type="ECO:0000256" key="6">
    <source>
        <dbReference type="ARBA" id="ARBA00022723"/>
    </source>
</evidence>
<dbReference type="GO" id="GO:0006281">
    <property type="term" value="P:DNA repair"/>
    <property type="evidence" value="ECO:0007669"/>
    <property type="project" value="UniProtKB-KW"/>
</dbReference>
<evidence type="ECO:0000256" key="13">
    <source>
        <dbReference type="ARBA" id="ARBA00023004"/>
    </source>
</evidence>
<dbReference type="CDD" id="cd22318">
    <property type="entry name" value="DNA2_N-like"/>
    <property type="match status" value="1"/>
</dbReference>
<dbReference type="InterPro" id="IPR011604">
    <property type="entry name" value="PDDEXK-like_dom_sf"/>
</dbReference>
<feature type="domain" description="DUF83" evidence="22">
    <location>
        <begin position="750"/>
        <end position="850"/>
    </location>
</feature>
<comment type="catalytic activity">
    <reaction evidence="19 20">
        <text>ATP + H2O = ADP + phosphate + H(+)</text>
        <dbReference type="Rhea" id="RHEA:13065"/>
        <dbReference type="ChEBI" id="CHEBI:15377"/>
        <dbReference type="ChEBI" id="CHEBI:15378"/>
        <dbReference type="ChEBI" id="CHEBI:30616"/>
        <dbReference type="ChEBI" id="CHEBI:43474"/>
        <dbReference type="ChEBI" id="CHEBI:456216"/>
        <dbReference type="EC" id="3.6.4.12"/>
    </reaction>
</comment>
<keyword evidence="7 20" id="KW-0547">Nucleotide-binding</keyword>
<keyword evidence="5 20" id="KW-0540">Nuclease</keyword>
<dbReference type="InterPro" id="IPR014808">
    <property type="entry name" value="DNA_replication_fac_Dna2_N"/>
</dbReference>
<comment type="cofactor">
    <cofactor evidence="1">
        <name>[4Fe-4S] cluster</name>
        <dbReference type="ChEBI" id="CHEBI:49883"/>
    </cofactor>
</comment>
<reference evidence="26 27" key="1">
    <citation type="submission" date="2016-03" db="EMBL/GenBank/DDBJ databases">
        <authorList>
            <person name="Ploux O."/>
        </authorList>
    </citation>
    <scope>NUCLEOTIDE SEQUENCE [LARGE SCALE GENOMIC DNA]</scope>
    <source>
        <strain evidence="26 27">UAMH 11012</strain>
    </source>
</reference>
<dbReference type="CDD" id="cd18041">
    <property type="entry name" value="DEXXQc_DNA2"/>
    <property type="match status" value="1"/>
</dbReference>
<comment type="function">
    <text evidence="20">Key enzyme involved in DNA replication and DNA repair. Involved in Okazaki fragments processing by cleaving long flaps that escape FEN1: flaps that are longer than 27 nucleotides are coated by replication protein A complex (RPA), leading to recruit DNA2 which cleaves the flap until it is too short to bind RPA and becomes a substrate for FEN1. Also involved in 5'-end resection of DNA during double-strand break (DSB) repair by mediating the cleavage of 5'-ssDNA.</text>
</comment>
<dbReference type="PANTHER" id="PTHR10887:SF433">
    <property type="entry name" value="DNA REPLICATION ATP-DEPENDENT HELICASE_NUCLEASE DNA2"/>
    <property type="match status" value="1"/>
</dbReference>
<evidence type="ECO:0000259" key="24">
    <source>
        <dbReference type="Pfam" id="PF13086"/>
    </source>
</evidence>
<evidence type="ECO:0000256" key="1">
    <source>
        <dbReference type="ARBA" id="ARBA00001966"/>
    </source>
</evidence>
<dbReference type="CDD" id="cd18808">
    <property type="entry name" value="SF1_C_Upf1"/>
    <property type="match status" value="1"/>
</dbReference>
<keyword evidence="15 20" id="KW-0238">DNA-binding</keyword>
<dbReference type="FunFam" id="3.40.50.300:FF:000789">
    <property type="entry name" value="DNA replication ATP-dependent helicase/nuclease DNA2"/>
    <property type="match status" value="1"/>
</dbReference>
<feature type="domain" description="DNA replication factor Dna2 N-terminal" evidence="23">
    <location>
        <begin position="540"/>
        <end position="740"/>
    </location>
</feature>
<feature type="domain" description="DNA2/NAM7 helicase helicase" evidence="24">
    <location>
        <begin position="1183"/>
        <end position="1273"/>
    </location>
</feature>
<feature type="compositionally biased region" description="Polar residues" evidence="21">
    <location>
        <begin position="1"/>
        <end position="13"/>
    </location>
</feature>
<evidence type="ECO:0000256" key="7">
    <source>
        <dbReference type="ARBA" id="ARBA00022741"/>
    </source>
</evidence>
<dbReference type="FunFam" id="3.40.50.300:FF:001170">
    <property type="entry name" value="DNA replication helicase Dna2"/>
    <property type="match status" value="1"/>
</dbReference>
<dbReference type="GO" id="GO:0005694">
    <property type="term" value="C:chromosome"/>
    <property type="evidence" value="ECO:0007669"/>
    <property type="project" value="UniProtKB-SubCell"/>
</dbReference>
<keyword evidence="8" id="KW-0255">Endonuclease</keyword>
<dbReference type="EC" id="3.1.-.-" evidence="20"/>
<evidence type="ECO:0000256" key="10">
    <source>
        <dbReference type="ARBA" id="ARBA00022801"/>
    </source>
</evidence>
<dbReference type="GO" id="GO:0033567">
    <property type="term" value="P:DNA replication, Okazaki fragment processing"/>
    <property type="evidence" value="ECO:0007669"/>
    <property type="project" value="UniProtKB-UniRule"/>
</dbReference>
<evidence type="ECO:0000256" key="21">
    <source>
        <dbReference type="SAM" id="MobiDB-lite"/>
    </source>
</evidence>
<evidence type="ECO:0000256" key="20">
    <source>
        <dbReference type="RuleBase" id="RU367041"/>
    </source>
</evidence>
<keyword evidence="18 20" id="KW-0511">Multifunctional enzyme</keyword>
<keyword evidence="3 20" id="KW-0004">4Fe-4S</keyword>
<dbReference type="Pfam" id="PF13086">
    <property type="entry name" value="AAA_11"/>
    <property type="match status" value="1"/>
</dbReference>
<dbReference type="Gene3D" id="3.90.320.10">
    <property type="match status" value="1"/>
</dbReference>
<evidence type="ECO:0000313" key="26">
    <source>
        <dbReference type="EMBL" id="CZR60987.1"/>
    </source>
</evidence>
<evidence type="ECO:0000256" key="11">
    <source>
        <dbReference type="ARBA" id="ARBA00022806"/>
    </source>
</evidence>
<evidence type="ECO:0000259" key="25">
    <source>
        <dbReference type="Pfam" id="PF13087"/>
    </source>
</evidence>